<reference evidence="13" key="1">
    <citation type="submission" date="2016-11" db="UniProtKB">
        <authorList>
            <consortium name="WormBaseParasite"/>
        </authorList>
    </citation>
    <scope>IDENTIFICATION</scope>
</reference>
<evidence type="ECO:0000256" key="1">
    <source>
        <dbReference type="ARBA" id="ARBA00000813"/>
    </source>
</evidence>
<dbReference type="SUPFAM" id="SSF56796">
    <property type="entry name" value="Dehydroquinate synthase-like"/>
    <property type="match status" value="1"/>
</dbReference>
<keyword evidence="12" id="KW-1185">Reference proteome</keyword>
<evidence type="ECO:0000256" key="9">
    <source>
        <dbReference type="SAM" id="MobiDB-lite"/>
    </source>
</evidence>
<evidence type="ECO:0000259" key="10">
    <source>
        <dbReference type="Pfam" id="PF00465"/>
    </source>
</evidence>
<comment type="similarity">
    <text evidence="3">Belongs to the iron-containing alcohol dehydrogenase family. Hydroxyacid-oxoacid transhydrogenase subfamily.</text>
</comment>
<dbReference type="GO" id="GO:0046872">
    <property type="term" value="F:metal ion binding"/>
    <property type="evidence" value="ECO:0007669"/>
    <property type="project" value="InterPro"/>
</dbReference>
<keyword evidence="6" id="KW-0560">Oxidoreductase</keyword>
<dbReference type="GO" id="GO:0004022">
    <property type="term" value="F:alcohol dehydrogenase (NAD+) activity"/>
    <property type="evidence" value="ECO:0007669"/>
    <property type="project" value="InterPro"/>
</dbReference>
<evidence type="ECO:0000256" key="3">
    <source>
        <dbReference type="ARBA" id="ARBA00010005"/>
    </source>
</evidence>
<accession>A0A1I8G558</accession>
<evidence type="ECO:0000313" key="13">
    <source>
        <dbReference type="WBParaSite" id="maker-uti_cns_0000814-snap-gene-0.17-mRNA-1"/>
    </source>
</evidence>
<dbReference type="InterPro" id="IPR056798">
    <property type="entry name" value="ADH_Fe_C"/>
</dbReference>
<feature type="domain" description="Alcohol dehydrogenase iron-type/glycerol dehydrogenase GldA" evidence="10">
    <location>
        <begin position="60"/>
        <end position="232"/>
    </location>
</feature>
<dbReference type="PANTHER" id="PTHR11496">
    <property type="entry name" value="ALCOHOL DEHYDROGENASE"/>
    <property type="match status" value="1"/>
</dbReference>
<dbReference type="GO" id="GO:0005739">
    <property type="term" value="C:mitochondrion"/>
    <property type="evidence" value="ECO:0007669"/>
    <property type="project" value="UniProtKB-SubCell"/>
</dbReference>
<evidence type="ECO:0000313" key="12">
    <source>
        <dbReference type="Proteomes" id="UP000095280"/>
    </source>
</evidence>
<organism evidence="12 13">
    <name type="scientific">Macrostomum lignano</name>
    <dbReference type="NCBI Taxonomy" id="282301"/>
    <lineage>
        <taxon>Eukaryota</taxon>
        <taxon>Metazoa</taxon>
        <taxon>Spiralia</taxon>
        <taxon>Lophotrochozoa</taxon>
        <taxon>Platyhelminthes</taxon>
        <taxon>Rhabditophora</taxon>
        <taxon>Macrostomorpha</taxon>
        <taxon>Macrostomida</taxon>
        <taxon>Macrostomidae</taxon>
        <taxon>Macrostomum</taxon>
    </lineage>
</organism>
<sequence length="600" mass="64931">MTQQLRSRVLTAMREVLERGAGNACPAHSACGHRHHGGVLRRCHQTVQETEYAFEMAVSTVRYGPGVTREIGQDVVNLGAKRVLVFTDNNLAELPPFKKVADSLASNSVPFDVYPDVRVEPTDSSFKAAIKAAGAANYDAFIAVGGGSVIDTAKAANLYVTNPKADFLDYVNAPIGRGLPVTHELKPLIAVPTTSGTGSETTGVAVFDLESMHAKTGIANRALRPTLGLIDPDHTASMPNRVSAYSGFDVVCHALESFTALPFDQRTPRPIDPKLRPAYQGSNPISDVWCRWALDASARYFRRAVRNPSDSEARSAMHLAACMAGVGFGNAGVHLCHGLSYPISGLGTSVSSGGYRSEGYSDQHALIPHGLSVVITAPKVFEFTGAASPDRHLEAARLLGADVTWKKREDAGKVLSDQVRQLMHDLDVPDGLQALGFDASHIDSLVEGVLPQQRLRSIAPCPQTRDDIADVHDESPGHQQRTSSEEHHLLADSEDLDSIIPSLQLQSIRPIRSLWITWSPAVEFLIGWTRHRRNPLHKSPLYLHGQRDLVPAVSLIIGYDFEIDSKKTLVGSRKPDFESPGVVSQGARAGGSKLVDLRIS</sequence>
<comment type="subcellular location">
    <subcellularLocation>
        <location evidence="2">Mitochondrion</location>
    </subcellularLocation>
</comment>
<dbReference type="Gene3D" id="1.20.1090.10">
    <property type="entry name" value="Dehydroquinate synthase-like - alpha domain"/>
    <property type="match status" value="1"/>
</dbReference>
<dbReference type="Pfam" id="PF25137">
    <property type="entry name" value="ADH_Fe_C"/>
    <property type="match status" value="2"/>
</dbReference>
<dbReference type="PANTHER" id="PTHR11496:SF83">
    <property type="entry name" value="HYDROXYACID-OXOACID TRANSHYDROGENASE, MITOCHONDRIAL"/>
    <property type="match status" value="1"/>
</dbReference>
<dbReference type="InterPro" id="IPR001670">
    <property type="entry name" value="ADH_Fe/GldA"/>
</dbReference>
<evidence type="ECO:0000259" key="11">
    <source>
        <dbReference type="Pfam" id="PF25137"/>
    </source>
</evidence>
<protein>
    <recommendedName>
        <fullName evidence="4">hydroxyacid-oxoacid transhydrogenase</fullName>
        <ecNumber evidence="4">1.1.99.24</ecNumber>
    </recommendedName>
</protein>
<feature type="domain" description="Fe-containing alcohol dehydrogenase-like C-terminal" evidence="11">
    <location>
        <begin position="281"/>
        <end position="345"/>
    </location>
</feature>
<dbReference type="CDD" id="cd08190">
    <property type="entry name" value="HOT"/>
    <property type="match status" value="1"/>
</dbReference>
<evidence type="ECO:0000256" key="5">
    <source>
        <dbReference type="ARBA" id="ARBA00022946"/>
    </source>
</evidence>
<evidence type="ECO:0000256" key="7">
    <source>
        <dbReference type="ARBA" id="ARBA00023128"/>
    </source>
</evidence>
<feature type="compositionally biased region" description="Basic and acidic residues" evidence="9">
    <location>
        <begin position="466"/>
        <end position="476"/>
    </location>
</feature>
<dbReference type="FunFam" id="3.40.50.1970:FF:000003">
    <property type="entry name" value="Alcohol dehydrogenase, iron-containing"/>
    <property type="match status" value="1"/>
</dbReference>
<dbReference type="WBParaSite" id="maker-uti_cns_0000814-snap-gene-0.17-mRNA-1">
    <property type="protein sequence ID" value="maker-uti_cns_0000814-snap-gene-0.17-mRNA-1"/>
    <property type="gene ID" value="maker-uti_cns_0000814-snap-gene-0.17"/>
</dbReference>
<dbReference type="Pfam" id="PF00465">
    <property type="entry name" value="Fe-ADH"/>
    <property type="match status" value="1"/>
</dbReference>
<feature type="region of interest" description="Disordered" evidence="9">
    <location>
        <begin position="466"/>
        <end position="488"/>
    </location>
</feature>
<name>A0A1I8G558_9PLAT</name>
<dbReference type="InterPro" id="IPR042157">
    <property type="entry name" value="HOT"/>
</dbReference>
<evidence type="ECO:0000256" key="2">
    <source>
        <dbReference type="ARBA" id="ARBA00004173"/>
    </source>
</evidence>
<comment type="catalytic activity">
    <reaction evidence="8">
        <text>4-hydroxybutanoate + 2-oxoglutarate = (R)-2-hydroxyglutarate + succinate semialdehyde</text>
        <dbReference type="Rhea" id="RHEA:24734"/>
        <dbReference type="ChEBI" id="CHEBI:15801"/>
        <dbReference type="ChEBI" id="CHEBI:16724"/>
        <dbReference type="ChEBI" id="CHEBI:16810"/>
        <dbReference type="ChEBI" id="CHEBI:57706"/>
        <dbReference type="EC" id="1.1.99.24"/>
    </reaction>
</comment>
<dbReference type="FunFam" id="1.20.1090.10:FF:000003">
    <property type="entry name" value="Probable hydroxyacid-oxoacid transhydrogenase, mitochondrial"/>
    <property type="match status" value="1"/>
</dbReference>
<dbReference type="EC" id="1.1.99.24" evidence="4"/>
<dbReference type="GO" id="GO:0047988">
    <property type="term" value="F:hydroxyacid-oxoacid transhydrogenase activity"/>
    <property type="evidence" value="ECO:0007669"/>
    <property type="project" value="UniProtKB-EC"/>
</dbReference>
<evidence type="ECO:0000256" key="8">
    <source>
        <dbReference type="ARBA" id="ARBA00049496"/>
    </source>
</evidence>
<dbReference type="Proteomes" id="UP000095280">
    <property type="component" value="Unplaced"/>
</dbReference>
<feature type="domain" description="Fe-containing alcohol dehydrogenase-like C-terminal" evidence="11">
    <location>
        <begin position="367"/>
        <end position="471"/>
    </location>
</feature>
<evidence type="ECO:0000256" key="6">
    <source>
        <dbReference type="ARBA" id="ARBA00023002"/>
    </source>
</evidence>
<keyword evidence="7" id="KW-0496">Mitochondrion</keyword>
<dbReference type="Gene3D" id="3.40.50.1970">
    <property type="match status" value="1"/>
</dbReference>
<dbReference type="AlphaFoldDB" id="A0A1I8G558"/>
<dbReference type="InterPro" id="IPR039697">
    <property type="entry name" value="Alcohol_dehydrogenase_Fe"/>
</dbReference>
<keyword evidence="5" id="KW-0809">Transit peptide</keyword>
<comment type="catalytic activity">
    <reaction evidence="1">
        <text>(S)-3-hydroxybutanoate + 2-oxoglutarate = (R)-2-hydroxyglutarate + acetoacetate</text>
        <dbReference type="Rhea" id="RHEA:23048"/>
        <dbReference type="ChEBI" id="CHEBI:11047"/>
        <dbReference type="ChEBI" id="CHEBI:13705"/>
        <dbReference type="ChEBI" id="CHEBI:15801"/>
        <dbReference type="ChEBI" id="CHEBI:16810"/>
        <dbReference type="EC" id="1.1.99.24"/>
    </reaction>
</comment>
<proteinExistence type="inferred from homology"/>
<evidence type="ECO:0000256" key="4">
    <source>
        <dbReference type="ARBA" id="ARBA00013182"/>
    </source>
</evidence>